<feature type="chain" id="PRO_5030989098" description="EGF-like domain-containing protein" evidence="1">
    <location>
        <begin position="22"/>
        <end position="311"/>
    </location>
</feature>
<reference evidence="2 3" key="1">
    <citation type="submission" date="2020-01" db="EMBL/GenBank/DDBJ databases">
        <title>The draft genome sequence of Corallococcus exiguus DSM 14696.</title>
        <authorList>
            <person name="Zhang X."/>
            <person name="Zhu H."/>
        </authorList>
    </citation>
    <scope>NUCLEOTIDE SEQUENCE [LARGE SCALE GENOMIC DNA]</scope>
    <source>
        <strain evidence="2 3">DSM 14696</strain>
    </source>
</reference>
<dbReference type="Proteomes" id="UP000537825">
    <property type="component" value="Unassembled WGS sequence"/>
</dbReference>
<dbReference type="PROSITE" id="PS51257">
    <property type="entry name" value="PROKAR_LIPOPROTEIN"/>
    <property type="match status" value="1"/>
</dbReference>
<dbReference type="RefSeq" id="WP_139915860.1">
    <property type="nucleotide sequence ID" value="NZ_CBCSLE010000028.1"/>
</dbReference>
<dbReference type="Gene3D" id="2.60.120.380">
    <property type="match status" value="2"/>
</dbReference>
<evidence type="ECO:0000313" key="2">
    <source>
        <dbReference type="EMBL" id="NBC38472.1"/>
    </source>
</evidence>
<evidence type="ECO:0008006" key="4">
    <source>
        <dbReference type="Google" id="ProtNLM"/>
    </source>
</evidence>
<keyword evidence="1" id="KW-0732">Signal</keyword>
<dbReference type="EMBL" id="JAAAPK010000001">
    <property type="protein sequence ID" value="NBC38472.1"/>
    <property type="molecule type" value="Genomic_DNA"/>
</dbReference>
<name>A0A7X4Y6B6_9BACT</name>
<protein>
    <recommendedName>
        <fullName evidence="4">EGF-like domain-containing protein</fullName>
    </recommendedName>
</protein>
<evidence type="ECO:0000313" key="3">
    <source>
        <dbReference type="Proteomes" id="UP000537825"/>
    </source>
</evidence>
<sequence length="311" mass="33322">MLRSGSSLAMALALAILCACAPSDPCDVVYCGPGRCDASSGQAVCDCPQGYVQADMSCKRNVRKGDDHGDSIEAATPLEFMDADQSMHANLDIADDVDLFSFRIKAGRICRFSCRRYLDEGYEGYEPTCLVELLGADGLKLPGSVGSGGPAYYQAAVLATQDGTVYARVKGFSASPSTFDTRYEYSLVDRGPDDFGNTLAEATRRPVGTNVSGHIEPYGDVDVVALDVVAGRTYRLVCGGVGNNNCGMRVRDPGGEVLYQAAMVETKPKSDTFDLQVMQEGRHTVELFFTTGLLFSYGVGDYTFSATDLEP</sequence>
<organism evidence="2 3">
    <name type="scientific">Corallococcus exiguus</name>
    <dbReference type="NCBI Taxonomy" id="83462"/>
    <lineage>
        <taxon>Bacteria</taxon>
        <taxon>Pseudomonadati</taxon>
        <taxon>Myxococcota</taxon>
        <taxon>Myxococcia</taxon>
        <taxon>Myxococcales</taxon>
        <taxon>Cystobacterineae</taxon>
        <taxon>Myxococcaceae</taxon>
        <taxon>Corallococcus</taxon>
    </lineage>
</organism>
<proteinExistence type="predicted"/>
<keyword evidence="3" id="KW-1185">Reference proteome</keyword>
<feature type="signal peptide" evidence="1">
    <location>
        <begin position="1"/>
        <end position="21"/>
    </location>
</feature>
<evidence type="ECO:0000256" key="1">
    <source>
        <dbReference type="SAM" id="SignalP"/>
    </source>
</evidence>
<gene>
    <name evidence="2" type="ORF">GTZ93_01405</name>
</gene>
<accession>A0A7X4Y6B6</accession>
<dbReference type="AlphaFoldDB" id="A0A7X4Y6B6"/>
<comment type="caution">
    <text evidence="2">The sequence shown here is derived from an EMBL/GenBank/DDBJ whole genome shotgun (WGS) entry which is preliminary data.</text>
</comment>